<accession>A0A8J5M5H3</accession>
<gene>
    <name evidence="2" type="ORF">JG688_00007017</name>
</gene>
<dbReference type="Proteomes" id="UP000709295">
    <property type="component" value="Unassembled WGS sequence"/>
</dbReference>
<organism evidence="2 3">
    <name type="scientific">Phytophthora aleatoria</name>
    <dbReference type="NCBI Taxonomy" id="2496075"/>
    <lineage>
        <taxon>Eukaryota</taxon>
        <taxon>Sar</taxon>
        <taxon>Stramenopiles</taxon>
        <taxon>Oomycota</taxon>
        <taxon>Peronosporomycetes</taxon>
        <taxon>Peronosporales</taxon>
        <taxon>Peronosporaceae</taxon>
        <taxon>Phytophthora</taxon>
    </lineage>
</organism>
<evidence type="ECO:0000313" key="2">
    <source>
        <dbReference type="EMBL" id="KAG6965873.1"/>
    </source>
</evidence>
<proteinExistence type="predicted"/>
<dbReference type="AlphaFoldDB" id="A0A8J5M5H3"/>
<feature type="region of interest" description="Disordered" evidence="1">
    <location>
        <begin position="34"/>
        <end position="68"/>
    </location>
</feature>
<name>A0A8J5M5H3_9STRA</name>
<dbReference type="EMBL" id="JAENGY010000322">
    <property type="protein sequence ID" value="KAG6965873.1"/>
    <property type="molecule type" value="Genomic_DNA"/>
</dbReference>
<sequence length="88" mass="9877">ALQSVAKLLKAETPRKRPFKASKLAALRSIKRRLEDSGTAGKRPSDPGGVESRVITRTRGSEQQNNDSPLLLEESRYWLVVQRFSQLT</sequence>
<feature type="non-terminal residue" evidence="2">
    <location>
        <position position="1"/>
    </location>
</feature>
<reference evidence="2" key="1">
    <citation type="submission" date="2021-01" db="EMBL/GenBank/DDBJ databases">
        <title>Phytophthora aleatoria, a newly-described species from Pinus radiata is distinct from Phytophthora cactorum isolates based on comparative genomics.</title>
        <authorList>
            <person name="Mcdougal R."/>
            <person name="Panda P."/>
            <person name="Williams N."/>
            <person name="Studholme D.J."/>
        </authorList>
    </citation>
    <scope>NUCLEOTIDE SEQUENCE</scope>
    <source>
        <strain evidence="2">NZFS 4037</strain>
    </source>
</reference>
<evidence type="ECO:0000256" key="1">
    <source>
        <dbReference type="SAM" id="MobiDB-lite"/>
    </source>
</evidence>
<keyword evidence="3" id="KW-1185">Reference proteome</keyword>
<comment type="caution">
    <text evidence="2">The sequence shown here is derived from an EMBL/GenBank/DDBJ whole genome shotgun (WGS) entry which is preliminary data.</text>
</comment>
<evidence type="ECO:0000313" key="3">
    <source>
        <dbReference type="Proteomes" id="UP000709295"/>
    </source>
</evidence>
<protein>
    <submittedName>
        <fullName evidence="2">Uncharacterized protein</fullName>
    </submittedName>
</protein>